<evidence type="ECO:0000313" key="3">
    <source>
        <dbReference type="Proteomes" id="UP000650833"/>
    </source>
</evidence>
<dbReference type="Gene3D" id="6.10.140.1230">
    <property type="match status" value="1"/>
</dbReference>
<dbReference type="GO" id="GO:0005771">
    <property type="term" value="C:multivesicular body"/>
    <property type="evidence" value="ECO:0007669"/>
    <property type="project" value="TreeGrafter"/>
</dbReference>
<dbReference type="OrthoDB" id="10250120at2759"/>
<dbReference type="PANTHER" id="PTHR22761">
    <property type="entry name" value="CHARGED MULTIVESICULAR BODY PROTEIN"/>
    <property type="match status" value="1"/>
</dbReference>
<comment type="caution">
    <text evidence="2">The sequence shown here is derived from an EMBL/GenBank/DDBJ whole genome shotgun (WGS) entry which is preliminary data.</text>
</comment>
<keyword evidence="3" id="KW-1185">Reference proteome</keyword>
<dbReference type="GO" id="GO:0000815">
    <property type="term" value="C:ESCRT III complex"/>
    <property type="evidence" value="ECO:0007669"/>
    <property type="project" value="TreeGrafter"/>
</dbReference>
<dbReference type="Pfam" id="PF25880">
    <property type="entry name" value="WHD_CHMP7_1st"/>
    <property type="match status" value="1"/>
</dbReference>
<sequence length="482" mass="54559">MATKKHSKLKTFLESNFTEFSQQDSERLKALYSDFSKIWLLNKYAYDTNICYWRRVILDCSQQGYLEANDYSLVIDKDTLTEKFQRPIIGKPLALDCVMETMEKQDELIPLEDFSKRFAPPTTWFGWVVNTVVKNTWQWRWRALSDSLVHPAKQYVVLPTVKAIAKAILAQHYHNPTASHIMTLSQFKSAYANHFINEISLTESDMTLVLRYLHSQHGVALADNIKGYGSNYMVIKFPQREDQIATITKHDEALISIRTTCYALSVQVDELQKKSEELGKQAIEEKKNGHTAKALYCLKRKKSLQEILEKRLRSMETMDTVLMKIESSQDDLQIVQAFNMGADALRGLLGHDGLSIESVDDVMQKIQDTFEDQKEIEDALMMGNEEISGIDDDEIENELSQLVQDEHIFAKTPSPVPVQVQLPAKKAPAASALPTTAATASGVNSELSRLNQIFSSVKDVPTSITPPPFAENKGTKQKELAS</sequence>
<name>A0A8H7QX25_9FUNG</name>
<protein>
    <recommendedName>
        <fullName evidence="4">Charged multivesicular body protein 7</fullName>
    </recommendedName>
</protein>
<dbReference type="InterPro" id="IPR005024">
    <property type="entry name" value="Snf7_fam"/>
</dbReference>
<dbReference type="Pfam" id="PF03357">
    <property type="entry name" value="Snf7"/>
    <property type="match status" value="1"/>
</dbReference>
<feature type="region of interest" description="Disordered" evidence="1">
    <location>
        <begin position="459"/>
        <end position="482"/>
    </location>
</feature>
<evidence type="ECO:0000256" key="1">
    <source>
        <dbReference type="SAM" id="MobiDB-lite"/>
    </source>
</evidence>
<dbReference type="Proteomes" id="UP000650833">
    <property type="component" value="Unassembled WGS sequence"/>
</dbReference>
<feature type="compositionally biased region" description="Basic and acidic residues" evidence="1">
    <location>
        <begin position="473"/>
        <end position="482"/>
    </location>
</feature>
<dbReference type="GO" id="GO:0006900">
    <property type="term" value="P:vesicle budding from membrane"/>
    <property type="evidence" value="ECO:0007669"/>
    <property type="project" value="TreeGrafter"/>
</dbReference>
<dbReference type="GO" id="GO:0032511">
    <property type="term" value="P:late endosome to vacuole transport via multivesicular body sorting pathway"/>
    <property type="evidence" value="ECO:0007669"/>
    <property type="project" value="TreeGrafter"/>
</dbReference>
<evidence type="ECO:0008006" key="4">
    <source>
        <dbReference type="Google" id="ProtNLM"/>
    </source>
</evidence>
<dbReference type="PANTHER" id="PTHR22761:SF96">
    <property type="entry name" value="BCDNA.GH08385"/>
    <property type="match status" value="1"/>
</dbReference>
<evidence type="ECO:0000313" key="2">
    <source>
        <dbReference type="EMBL" id="KAG2200327.1"/>
    </source>
</evidence>
<accession>A0A8H7QX25</accession>
<dbReference type="AlphaFoldDB" id="A0A8H7QX25"/>
<proteinExistence type="predicted"/>
<organism evidence="2 3">
    <name type="scientific">Mucor plumbeus</name>
    <dbReference type="NCBI Taxonomy" id="97098"/>
    <lineage>
        <taxon>Eukaryota</taxon>
        <taxon>Fungi</taxon>
        <taxon>Fungi incertae sedis</taxon>
        <taxon>Mucoromycota</taxon>
        <taxon>Mucoromycotina</taxon>
        <taxon>Mucoromycetes</taxon>
        <taxon>Mucorales</taxon>
        <taxon>Mucorineae</taxon>
        <taxon>Mucoraceae</taxon>
        <taxon>Mucor</taxon>
    </lineage>
</organism>
<gene>
    <name evidence="2" type="ORF">INT46_002367</name>
</gene>
<dbReference type="EMBL" id="JAEPRC010000320">
    <property type="protein sequence ID" value="KAG2200327.1"/>
    <property type="molecule type" value="Genomic_DNA"/>
</dbReference>
<reference evidence="2" key="1">
    <citation type="submission" date="2020-12" db="EMBL/GenBank/DDBJ databases">
        <title>Metabolic potential, ecology and presence of endohyphal bacteria is reflected in genomic diversity of Mucoromycotina.</title>
        <authorList>
            <person name="Muszewska A."/>
            <person name="Okrasinska A."/>
            <person name="Steczkiewicz K."/>
            <person name="Drgas O."/>
            <person name="Orlowska M."/>
            <person name="Perlinska-Lenart U."/>
            <person name="Aleksandrzak-Piekarczyk T."/>
            <person name="Szatraj K."/>
            <person name="Zielenkiewicz U."/>
            <person name="Pilsyk S."/>
            <person name="Malc E."/>
            <person name="Mieczkowski P."/>
            <person name="Kruszewska J.S."/>
            <person name="Biernat P."/>
            <person name="Pawlowska J."/>
        </authorList>
    </citation>
    <scope>NUCLEOTIDE SEQUENCE</scope>
    <source>
        <strain evidence="2">CBS 226.32</strain>
    </source>
</reference>
<dbReference type="GO" id="GO:0009898">
    <property type="term" value="C:cytoplasmic side of plasma membrane"/>
    <property type="evidence" value="ECO:0007669"/>
    <property type="project" value="TreeGrafter"/>
</dbReference>